<name>A0ABQ1PP89_9MICC</name>
<keyword evidence="3" id="KW-1185">Reference proteome</keyword>
<organism evidence="2 3">
    <name type="scientific">Tersicoccus solisilvae</name>
    <dbReference type="NCBI Taxonomy" id="1882339"/>
    <lineage>
        <taxon>Bacteria</taxon>
        <taxon>Bacillati</taxon>
        <taxon>Actinomycetota</taxon>
        <taxon>Actinomycetes</taxon>
        <taxon>Micrococcales</taxon>
        <taxon>Micrococcaceae</taxon>
        <taxon>Tersicoccus</taxon>
    </lineage>
</organism>
<reference evidence="3" key="1">
    <citation type="journal article" date="2019" name="Int. J. Syst. Evol. Microbiol.">
        <title>The Global Catalogue of Microorganisms (GCM) 10K type strain sequencing project: providing services to taxonomists for standard genome sequencing and annotation.</title>
        <authorList>
            <consortium name="The Broad Institute Genomics Platform"/>
            <consortium name="The Broad Institute Genome Sequencing Center for Infectious Disease"/>
            <person name="Wu L."/>
            <person name="Ma J."/>
        </authorList>
    </citation>
    <scope>NUCLEOTIDE SEQUENCE [LARGE SCALE GENOMIC DNA]</scope>
    <source>
        <strain evidence="3">CGMCC 1.15480</strain>
    </source>
</reference>
<feature type="region of interest" description="Disordered" evidence="1">
    <location>
        <begin position="152"/>
        <end position="172"/>
    </location>
</feature>
<sequence length="339" mass="34218">MAPHLHLSGDTLEQVRETLHSRYGGAARLVSADKVRDGGLAGLLGRWHVEVVAELPDGVTVQDAGDTVAARDAGLDAGEEARRTAEHAAAAHALSGRSGLAALLAAADDEEELLQAATLTEPGAPRPVLAADTPATRGQDFAALLVRLGDAQPGAPGSAREPLPPGPPATDVPGPAVLRAAGDLVLVLGVGARALRTARTMAVVVGGQLHTAGACADAALPHVQSPRSAIAARAGAVRAGTSAVVGYGLGSPVSLGTRAEVTAQLSTAVGLGADQVWLVVDARHKPEDIDPWVRRISSRVPIDALAVIGADETGSPETIAELGLPVGWVDGGPASRSLR</sequence>
<proteinExistence type="predicted"/>
<protein>
    <submittedName>
        <fullName evidence="2">Uncharacterized protein</fullName>
    </submittedName>
</protein>
<evidence type="ECO:0000256" key="1">
    <source>
        <dbReference type="SAM" id="MobiDB-lite"/>
    </source>
</evidence>
<dbReference type="EMBL" id="BMJI01000030">
    <property type="protein sequence ID" value="GGD00405.1"/>
    <property type="molecule type" value="Genomic_DNA"/>
</dbReference>
<evidence type="ECO:0000313" key="3">
    <source>
        <dbReference type="Proteomes" id="UP000597761"/>
    </source>
</evidence>
<gene>
    <name evidence="2" type="ORF">GCM10011512_29110</name>
</gene>
<evidence type="ECO:0000313" key="2">
    <source>
        <dbReference type="EMBL" id="GGD00405.1"/>
    </source>
</evidence>
<comment type="caution">
    <text evidence="2">The sequence shown here is derived from an EMBL/GenBank/DDBJ whole genome shotgun (WGS) entry which is preliminary data.</text>
</comment>
<dbReference type="Proteomes" id="UP000597761">
    <property type="component" value="Unassembled WGS sequence"/>
</dbReference>
<accession>A0ABQ1PP89</accession>
<dbReference type="RefSeq" id="WP_188669156.1">
    <property type="nucleotide sequence ID" value="NZ_BMJI01000030.1"/>
</dbReference>